<feature type="transmembrane region" description="Helical" evidence="6">
    <location>
        <begin position="93"/>
        <end position="112"/>
    </location>
</feature>
<dbReference type="PANTHER" id="PTHR12778">
    <property type="entry name" value="SOLUTE CARRIER FAMILY 33 ACETYL-COA TRANSPORTER -RELATED"/>
    <property type="match status" value="1"/>
</dbReference>
<dbReference type="EMBL" id="BAABBO010000001">
    <property type="protein sequence ID" value="GAA3948528.1"/>
    <property type="molecule type" value="Genomic_DNA"/>
</dbReference>
<evidence type="ECO:0000256" key="5">
    <source>
        <dbReference type="ARBA" id="ARBA00023136"/>
    </source>
</evidence>
<organism evidence="8 9">
    <name type="scientific">Allohahella marinimesophila</name>
    <dbReference type="NCBI Taxonomy" id="1054972"/>
    <lineage>
        <taxon>Bacteria</taxon>
        <taxon>Pseudomonadati</taxon>
        <taxon>Pseudomonadota</taxon>
        <taxon>Gammaproteobacteria</taxon>
        <taxon>Oceanospirillales</taxon>
        <taxon>Hahellaceae</taxon>
        <taxon>Allohahella</taxon>
    </lineage>
</organism>
<evidence type="ECO:0000313" key="8">
    <source>
        <dbReference type="EMBL" id="GAA3948528.1"/>
    </source>
</evidence>
<feature type="transmembrane region" description="Helical" evidence="6">
    <location>
        <begin position="374"/>
        <end position="392"/>
    </location>
</feature>
<evidence type="ECO:0000256" key="2">
    <source>
        <dbReference type="ARBA" id="ARBA00022448"/>
    </source>
</evidence>
<dbReference type="NCBIfam" id="TIGR00901">
    <property type="entry name" value="2A0125"/>
    <property type="match status" value="1"/>
</dbReference>
<dbReference type="Gene3D" id="1.20.1250.20">
    <property type="entry name" value="MFS general substrate transporter like domains"/>
    <property type="match status" value="2"/>
</dbReference>
<accession>A0ABP7NJF8</accession>
<feature type="domain" description="Major facilitator superfamily (MFS) profile" evidence="7">
    <location>
        <begin position="20"/>
        <end position="427"/>
    </location>
</feature>
<evidence type="ECO:0000256" key="6">
    <source>
        <dbReference type="SAM" id="Phobius"/>
    </source>
</evidence>
<dbReference type="InterPro" id="IPR004752">
    <property type="entry name" value="AmpG_permease/AT-1"/>
</dbReference>
<gene>
    <name evidence="8" type="ORF">GCM10022278_04680</name>
</gene>
<protein>
    <submittedName>
        <fullName evidence="8">MFS transporter</fullName>
    </submittedName>
</protein>
<dbReference type="SUPFAM" id="SSF103473">
    <property type="entry name" value="MFS general substrate transporter"/>
    <property type="match status" value="1"/>
</dbReference>
<dbReference type="InterPro" id="IPR036259">
    <property type="entry name" value="MFS_trans_sf"/>
</dbReference>
<keyword evidence="4 6" id="KW-1133">Transmembrane helix</keyword>
<evidence type="ECO:0000256" key="3">
    <source>
        <dbReference type="ARBA" id="ARBA00022692"/>
    </source>
</evidence>
<dbReference type="PANTHER" id="PTHR12778:SF10">
    <property type="entry name" value="MAJOR FACILITATOR SUPERFAMILY DOMAIN-CONTAINING PROTEIN 3"/>
    <property type="match status" value="1"/>
</dbReference>
<dbReference type="Proteomes" id="UP001501337">
    <property type="component" value="Unassembled WGS sequence"/>
</dbReference>
<feature type="transmembrane region" description="Helical" evidence="6">
    <location>
        <begin position="51"/>
        <end position="72"/>
    </location>
</feature>
<sequence length="439" mass="47232">MNIPQEKSWRAALSVYASKPVLILFALGVSAGLPFLLVFSTLTAWLTEAGLTNTTIGFISWVGITYSIKIIWAPLVDRIRIPFLHRWFGPRRSFIMLAQIGIGAGLLAMSVLNPATEFELLAFFAVVVAFSSATQDIAIDAYRIELAEDNMQAAMSAAYVFGYRVALLIGGAGALYIAEFFSWQIAYQSMAALAFVLLGVTLIADQATVRRPSTTLAPGSGAVAWLTHAVVDPFADFLRRYRYQALLILLLVGCYRISDIIMGAMANPFYLQLGFSKTDIANVTKVFGFGMTILGSFLGGLLVTRYGVAPILCIGAICVSGTNLLFSWLSTVPPDLFALGIVISADNLSGGLAIVAFIAFLSSLTSSEHTATQYALFSSIMTLPGKFFSGYSGVMVDSWGFGNFFLLAAALGLPAIGLSFYWLWTQRGGVETAGPQHSP</sequence>
<feature type="transmembrane region" description="Helical" evidence="6">
    <location>
        <begin position="118"/>
        <end position="139"/>
    </location>
</feature>
<dbReference type="PROSITE" id="PS50850">
    <property type="entry name" value="MFS"/>
    <property type="match status" value="1"/>
</dbReference>
<feature type="transmembrane region" description="Helical" evidence="6">
    <location>
        <begin position="311"/>
        <end position="330"/>
    </location>
</feature>
<feature type="transmembrane region" description="Helical" evidence="6">
    <location>
        <begin position="336"/>
        <end position="362"/>
    </location>
</feature>
<reference evidence="9" key="1">
    <citation type="journal article" date="2019" name="Int. J. Syst. Evol. Microbiol.">
        <title>The Global Catalogue of Microorganisms (GCM) 10K type strain sequencing project: providing services to taxonomists for standard genome sequencing and annotation.</title>
        <authorList>
            <consortium name="The Broad Institute Genomics Platform"/>
            <consortium name="The Broad Institute Genome Sequencing Center for Infectious Disease"/>
            <person name="Wu L."/>
            <person name="Ma J."/>
        </authorList>
    </citation>
    <scope>NUCLEOTIDE SEQUENCE [LARGE SCALE GENOMIC DNA]</scope>
    <source>
        <strain evidence="9">JCM 17555</strain>
    </source>
</reference>
<feature type="transmembrane region" description="Helical" evidence="6">
    <location>
        <begin position="21"/>
        <end position="45"/>
    </location>
</feature>
<dbReference type="InterPro" id="IPR020846">
    <property type="entry name" value="MFS_dom"/>
</dbReference>
<dbReference type="RefSeq" id="WP_344802879.1">
    <property type="nucleotide sequence ID" value="NZ_BAABBO010000001.1"/>
</dbReference>
<comment type="subcellular location">
    <subcellularLocation>
        <location evidence="1">Membrane</location>
        <topology evidence="1">Multi-pass membrane protein</topology>
    </subcellularLocation>
</comment>
<dbReference type="InterPro" id="IPR011701">
    <property type="entry name" value="MFS"/>
</dbReference>
<feature type="transmembrane region" description="Helical" evidence="6">
    <location>
        <begin position="184"/>
        <end position="204"/>
    </location>
</feature>
<dbReference type="Pfam" id="PF07690">
    <property type="entry name" value="MFS_1"/>
    <property type="match status" value="1"/>
</dbReference>
<evidence type="ECO:0000256" key="4">
    <source>
        <dbReference type="ARBA" id="ARBA00022989"/>
    </source>
</evidence>
<comment type="caution">
    <text evidence="8">The sequence shown here is derived from an EMBL/GenBank/DDBJ whole genome shotgun (WGS) entry which is preliminary data.</text>
</comment>
<feature type="transmembrane region" description="Helical" evidence="6">
    <location>
        <begin position="245"/>
        <end position="266"/>
    </location>
</feature>
<proteinExistence type="predicted"/>
<evidence type="ECO:0000259" key="7">
    <source>
        <dbReference type="PROSITE" id="PS50850"/>
    </source>
</evidence>
<name>A0ABP7NJF8_9GAMM</name>
<feature type="transmembrane region" description="Helical" evidence="6">
    <location>
        <begin position="286"/>
        <end position="304"/>
    </location>
</feature>
<keyword evidence="9" id="KW-1185">Reference proteome</keyword>
<evidence type="ECO:0000313" key="9">
    <source>
        <dbReference type="Proteomes" id="UP001501337"/>
    </source>
</evidence>
<feature type="transmembrane region" description="Helical" evidence="6">
    <location>
        <begin position="160"/>
        <end position="178"/>
    </location>
</feature>
<keyword evidence="2" id="KW-0813">Transport</keyword>
<feature type="transmembrane region" description="Helical" evidence="6">
    <location>
        <begin position="404"/>
        <end position="424"/>
    </location>
</feature>
<keyword evidence="3 6" id="KW-0812">Transmembrane</keyword>
<keyword evidence="5 6" id="KW-0472">Membrane</keyword>
<evidence type="ECO:0000256" key="1">
    <source>
        <dbReference type="ARBA" id="ARBA00004141"/>
    </source>
</evidence>